<evidence type="ECO:0000256" key="1">
    <source>
        <dbReference type="SAM" id="SignalP"/>
    </source>
</evidence>
<evidence type="ECO:0000313" key="3">
    <source>
        <dbReference type="Proteomes" id="UP000219329"/>
    </source>
</evidence>
<organism evidence="2 3">
    <name type="scientific">OM182 bacterium MED-G28</name>
    <dbReference type="NCBI Taxonomy" id="1986256"/>
    <lineage>
        <taxon>Bacteria</taxon>
        <taxon>Pseudomonadati</taxon>
        <taxon>Pseudomonadota</taxon>
        <taxon>Gammaproteobacteria</taxon>
        <taxon>OMG group</taxon>
        <taxon>OM182 clade</taxon>
    </lineage>
</organism>
<evidence type="ECO:0008006" key="4">
    <source>
        <dbReference type="Google" id="ProtNLM"/>
    </source>
</evidence>
<proteinExistence type="predicted"/>
<feature type="signal peptide" evidence="1">
    <location>
        <begin position="1"/>
        <end position="27"/>
    </location>
</feature>
<sequence length="588" mass="64488">MPTQILVTILFLTAVAACPFISHDLQAASACASTQYETDNGDCFPVWHGQTRSGAYYTIVIPENWDASDGLVFWNHGFQSFLTGFETAELLDLLDPSWKGYYTGAVQAEPGLGPYGESILSQGFAMAASSYSQTGWAVFDSHISNGEMYNEFLSIALNLDQTAPEEFYIIGGSLGGIVTIRDLESELVPDPDGALILCGAVAGSINWVEAFDLRTIYESVCDAVPGAQLPKPWYERPELLFGELDYLDSLDKCIGISTRLLINENDPLEVFAWELSNLSKADRLKKILETSSTENPYFLALNLWYAVFQIPRLINDETQLNGAIPFSNIGIDYNDEAVNDAAVRTFALPSARDALLANYSPIGNVGDTKIVSIHTSHDGLVRAENQKSLQSLVPENQLTVAIVDDSKSPSHCGFTIDEGLAAWNGLTEWVNGAIQPTVSDLRLACLETALDEGNCNYAPDLVIEATLPTFERSNSIGATGINTYDVESGQLNFQSLQILGDDETYDGYLNPPMSNSTIFTVGDIQFTGATSIWRHSSAFDSNTSMLYLPKVNLENVLPPDITEYDVYLRLKQEEDITGLEFLEFEIAN</sequence>
<dbReference type="SUPFAM" id="SSF53474">
    <property type="entry name" value="alpha/beta-Hydrolases"/>
    <property type="match status" value="1"/>
</dbReference>
<comment type="caution">
    <text evidence="2">The sequence shown here is derived from an EMBL/GenBank/DDBJ whole genome shotgun (WGS) entry which is preliminary data.</text>
</comment>
<dbReference type="Proteomes" id="UP000219329">
    <property type="component" value="Unassembled WGS sequence"/>
</dbReference>
<dbReference type="AlphaFoldDB" id="A0A2A5WCR5"/>
<feature type="chain" id="PRO_5012720902" description="Serine aminopeptidase S33 domain-containing protein" evidence="1">
    <location>
        <begin position="28"/>
        <end position="588"/>
    </location>
</feature>
<accession>A0A2A5WCR5</accession>
<dbReference type="Gene3D" id="3.40.50.1820">
    <property type="entry name" value="alpha/beta hydrolase"/>
    <property type="match status" value="1"/>
</dbReference>
<protein>
    <recommendedName>
        <fullName evidence="4">Serine aminopeptidase S33 domain-containing protein</fullName>
    </recommendedName>
</protein>
<keyword evidence="1" id="KW-0732">Signal</keyword>
<evidence type="ECO:0000313" key="2">
    <source>
        <dbReference type="EMBL" id="PDH33936.1"/>
    </source>
</evidence>
<name>A0A2A5WCR5_9GAMM</name>
<dbReference type="EMBL" id="NTJZ01000005">
    <property type="protein sequence ID" value="PDH33936.1"/>
    <property type="molecule type" value="Genomic_DNA"/>
</dbReference>
<reference evidence="2 3" key="1">
    <citation type="submission" date="2017-08" db="EMBL/GenBank/DDBJ databases">
        <title>Fine stratification of microbial communities through a metagenomic profile of the photic zone.</title>
        <authorList>
            <person name="Haro-Moreno J.M."/>
            <person name="Lopez-Perez M."/>
            <person name="De La Torre J."/>
            <person name="Picazo A."/>
            <person name="Camacho A."/>
            <person name="Rodriguez-Valera F."/>
        </authorList>
    </citation>
    <scope>NUCLEOTIDE SEQUENCE [LARGE SCALE GENOMIC DNA]</scope>
    <source>
        <strain evidence="2">MED-G28</strain>
    </source>
</reference>
<dbReference type="InterPro" id="IPR029058">
    <property type="entry name" value="AB_hydrolase_fold"/>
</dbReference>
<gene>
    <name evidence="2" type="ORF">CNF02_06150</name>
</gene>